<dbReference type="AlphaFoldDB" id="A0A8H7Y781"/>
<evidence type="ECO:0000256" key="1">
    <source>
        <dbReference type="SAM" id="SignalP"/>
    </source>
</evidence>
<comment type="caution">
    <text evidence="2">The sequence shown here is derived from an EMBL/GenBank/DDBJ whole genome shotgun (WGS) entry which is preliminary data.</text>
</comment>
<gene>
    <name evidence="2" type="ORF">JR316_000384</name>
</gene>
<feature type="signal peptide" evidence="1">
    <location>
        <begin position="1"/>
        <end position="22"/>
    </location>
</feature>
<feature type="chain" id="PRO_5034022093" evidence="1">
    <location>
        <begin position="23"/>
        <end position="136"/>
    </location>
</feature>
<protein>
    <submittedName>
        <fullName evidence="2">Uncharacterized protein</fullName>
    </submittedName>
</protein>
<accession>A0A8H7Y781</accession>
<evidence type="ECO:0000313" key="2">
    <source>
        <dbReference type="EMBL" id="KAG5173727.1"/>
    </source>
</evidence>
<keyword evidence="1" id="KW-0732">Signal</keyword>
<organism evidence="2">
    <name type="scientific">Psilocybe cubensis</name>
    <name type="common">Psychedelic mushroom</name>
    <name type="synonym">Stropharia cubensis</name>
    <dbReference type="NCBI Taxonomy" id="181762"/>
    <lineage>
        <taxon>Eukaryota</taxon>
        <taxon>Fungi</taxon>
        <taxon>Dikarya</taxon>
        <taxon>Basidiomycota</taxon>
        <taxon>Agaricomycotina</taxon>
        <taxon>Agaricomycetes</taxon>
        <taxon>Agaricomycetidae</taxon>
        <taxon>Agaricales</taxon>
        <taxon>Agaricineae</taxon>
        <taxon>Strophariaceae</taxon>
        <taxon>Psilocybe</taxon>
    </lineage>
</organism>
<proteinExistence type="predicted"/>
<reference evidence="2" key="1">
    <citation type="submission" date="2021-02" db="EMBL/GenBank/DDBJ databases">
        <title>Psilocybe cubensis genome.</title>
        <authorList>
            <person name="Mckernan K.J."/>
            <person name="Crawford S."/>
            <person name="Trippe A."/>
            <person name="Kane L.T."/>
            <person name="Mclaughlin S."/>
        </authorList>
    </citation>
    <scope>NUCLEOTIDE SEQUENCE [LARGE SCALE GENOMIC DNA]</scope>
    <source>
        <strain evidence="2">MGC-MH-2018</strain>
    </source>
</reference>
<sequence>MFTNLFTSLSLAATLAISSVQAANTIKAYSNYDCTDQLEIPSIVTTVATPSQVDILSRYIFKNYTGSISVAKLRLTYFRVIQPSGKNDCIQYYTGSGCTGSKIPVFTLNNQCLKVDTGGPVQSFRCKQNSVWCSDV</sequence>
<dbReference type="EMBL" id="JAFIQS010000001">
    <property type="protein sequence ID" value="KAG5173727.1"/>
    <property type="molecule type" value="Genomic_DNA"/>
</dbReference>
<name>A0A8H7Y781_PSICU</name>